<name>A0ABW1F8Z3_9ACTN</name>
<proteinExistence type="predicted"/>
<evidence type="ECO:0008006" key="4">
    <source>
        <dbReference type="Google" id="ProtNLM"/>
    </source>
</evidence>
<evidence type="ECO:0000256" key="1">
    <source>
        <dbReference type="SAM" id="SignalP"/>
    </source>
</evidence>
<sequence length="142" mass="15380">MTGRKLRFGMAALGLLALPLAAAAPAAAAPTYRVDCPSSKYYWCDQVSSDGVIADLMIHNGPDTGGHDVAYIDFLTSHGGQKVWILTSNGSGGWTWEGVEATRYIGYGFFMIDTQVRSDRGVLIKLAAYNYETGAYMYTNAH</sequence>
<protein>
    <recommendedName>
        <fullName evidence="4">Secreted protein</fullName>
    </recommendedName>
</protein>
<keyword evidence="1" id="KW-0732">Signal</keyword>
<evidence type="ECO:0000313" key="3">
    <source>
        <dbReference type="Proteomes" id="UP001596067"/>
    </source>
</evidence>
<accession>A0ABW1F8Z3</accession>
<feature type="chain" id="PRO_5046753489" description="Secreted protein" evidence="1">
    <location>
        <begin position="29"/>
        <end position="142"/>
    </location>
</feature>
<gene>
    <name evidence="2" type="ORF">ACFP0N_30440</name>
</gene>
<dbReference type="RefSeq" id="WP_313767631.1">
    <property type="nucleotide sequence ID" value="NZ_BAAAVH010000065.1"/>
</dbReference>
<evidence type="ECO:0000313" key="2">
    <source>
        <dbReference type="EMBL" id="MFC5889299.1"/>
    </source>
</evidence>
<dbReference type="EMBL" id="JBHSOD010000054">
    <property type="protein sequence ID" value="MFC5889299.1"/>
    <property type="molecule type" value="Genomic_DNA"/>
</dbReference>
<comment type="caution">
    <text evidence="2">The sequence shown here is derived from an EMBL/GenBank/DDBJ whole genome shotgun (WGS) entry which is preliminary data.</text>
</comment>
<keyword evidence="3" id="KW-1185">Reference proteome</keyword>
<reference evidence="3" key="1">
    <citation type="journal article" date="2019" name="Int. J. Syst. Evol. Microbiol.">
        <title>The Global Catalogue of Microorganisms (GCM) 10K type strain sequencing project: providing services to taxonomists for standard genome sequencing and annotation.</title>
        <authorList>
            <consortium name="The Broad Institute Genomics Platform"/>
            <consortium name="The Broad Institute Genome Sequencing Center for Infectious Disease"/>
            <person name="Wu L."/>
            <person name="Ma J."/>
        </authorList>
    </citation>
    <scope>NUCLEOTIDE SEQUENCE [LARGE SCALE GENOMIC DNA]</scope>
    <source>
        <strain evidence="3">CGMCC 4.1469</strain>
    </source>
</reference>
<dbReference type="Proteomes" id="UP001596067">
    <property type="component" value="Unassembled WGS sequence"/>
</dbReference>
<feature type="signal peptide" evidence="1">
    <location>
        <begin position="1"/>
        <end position="28"/>
    </location>
</feature>
<organism evidence="2 3">
    <name type="scientific">Kitasatospora aburaviensis</name>
    <dbReference type="NCBI Taxonomy" id="67265"/>
    <lineage>
        <taxon>Bacteria</taxon>
        <taxon>Bacillati</taxon>
        <taxon>Actinomycetota</taxon>
        <taxon>Actinomycetes</taxon>
        <taxon>Kitasatosporales</taxon>
        <taxon>Streptomycetaceae</taxon>
        <taxon>Kitasatospora</taxon>
    </lineage>
</organism>